<dbReference type="SUPFAM" id="SSF54160">
    <property type="entry name" value="Chromo domain-like"/>
    <property type="match status" value="1"/>
</dbReference>
<feature type="region of interest" description="Disordered" evidence="1">
    <location>
        <begin position="1"/>
        <end position="30"/>
    </location>
</feature>
<evidence type="ECO:0000313" key="2">
    <source>
        <dbReference type="EMBL" id="MBW0526023.1"/>
    </source>
</evidence>
<dbReference type="EMBL" id="AVOT02032273">
    <property type="protein sequence ID" value="MBW0526023.1"/>
    <property type="molecule type" value="Genomic_DNA"/>
</dbReference>
<dbReference type="OrthoDB" id="2273864at2759"/>
<proteinExistence type="predicted"/>
<gene>
    <name evidence="2" type="ORF">O181_065738</name>
</gene>
<protein>
    <recommendedName>
        <fullName evidence="4">Chromo domain-containing protein</fullName>
    </recommendedName>
</protein>
<keyword evidence="3" id="KW-1185">Reference proteome</keyword>
<evidence type="ECO:0000313" key="3">
    <source>
        <dbReference type="Proteomes" id="UP000765509"/>
    </source>
</evidence>
<feature type="compositionally biased region" description="Polar residues" evidence="1">
    <location>
        <begin position="8"/>
        <end position="17"/>
    </location>
</feature>
<accession>A0A9Q3EQ60</accession>
<dbReference type="InterPro" id="IPR016197">
    <property type="entry name" value="Chromo-like_dom_sf"/>
</dbReference>
<reference evidence="2" key="1">
    <citation type="submission" date="2021-03" db="EMBL/GenBank/DDBJ databases">
        <title>Draft genome sequence of rust myrtle Austropuccinia psidii MF-1, a brazilian biotype.</title>
        <authorList>
            <person name="Quecine M.C."/>
            <person name="Pachon D.M.R."/>
            <person name="Bonatelli M.L."/>
            <person name="Correr F.H."/>
            <person name="Franceschini L.M."/>
            <person name="Leite T.F."/>
            <person name="Margarido G.R.A."/>
            <person name="Almeida C.A."/>
            <person name="Ferrarezi J.A."/>
            <person name="Labate C.A."/>
        </authorList>
    </citation>
    <scope>NUCLEOTIDE SEQUENCE</scope>
    <source>
        <strain evidence="2">MF-1</strain>
    </source>
</reference>
<name>A0A9Q3EQ60_9BASI</name>
<dbReference type="Proteomes" id="UP000765509">
    <property type="component" value="Unassembled WGS sequence"/>
</dbReference>
<sequence>MSLLDPVKNSTIPNQSQFPPPQAIGEEQEEWGVSQVEKSKLKIHKLWYLVEWKESSEEPEITTWVTSPNLTNSQYLSRIFIFGTWKCLAQIPQEFDFLMLGGE</sequence>
<evidence type="ECO:0000256" key="1">
    <source>
        <dbReference type="SAM" id="MobiDB-lite"/>
    </source>
</evidence>
<evidence type="ECO:0008006" key="4">
    <source>
        <dbReference type="Google" id="ProtNLM"/>
    </source>
</evidence>
<dbReference type="AlphaFoldDB" id="A0A9Q3EQ60"/>
<organism evidence="2 3">
    <name type="scientific">Austropuccinia psidii MF-1</name>
    <dbReference type="NCBI Taxonomy" id="1389203"/>
    <lineage>
        <taxon>Eukaryota</taxon>
        <taxon>Fungi</taxon>
        <taxon>Dikarya</taxon>
        <taxon>Basidiomycota</taxon>
        <taxon>Pucciniomycotina</taxon>
        <taxon>Pucciniomycetes</taxon>
        <taxon>Pucciniales</taxon>
        <taxon>Sphaerophragmiaceae</taxon>
        <taxon>Austropuccinia</taxon>
    </lineage>
</organism>
<comment type="caution">
    <text evidence="2">The sequence shown here is derived from an EMBL/GenBank/DDBJ whole genome shotgun (WGS) entry which is preliminary data.</text>
</comment>